<comment type="caution">
    <text evidence="2">The sequence shown here is derived from an EMBL/GenBank/DDBJ whole genome shotgun (WGS) entry which is preliminary data.</text>
</comment>
<organism evidence="2 3">
    <name type="scientific">Amycolatopsis thailandensis</name>
    <dbReference type="NCBI Taxonomy" id="589330"/>
    <lineage>
        <taxon>Bacteria</taxon>
        <taxon>Bacillati</taxon>
        <taxon>Actinomycetota</taxon>
        <taxon>Actinomycetes</taxon>
        <taxon>Pseudonocardiales</taxon>
        <taxon>Pseudonocardiaceae</taxon>
        <taxon>Amycolatopsis</taxon>
    </lineage>
</organism>
<evidence type="ECO:0000313" key="2">
    <source>
        <dbReference type="EMBL" id="OXM46455.1"/>
    </source>
</evidence>
<keyword evidence="3" id="KW-1185">Reference proteome</keyword>
<dbReference type="AlphaFoldDB" id="A0A229RIP4"/>
<gene>
    <name evidence="2" type="ORF">CFP71_36980</name>
</gene>
<evidence type="ECO:0000256" key="1">
    <source>
        <dbReference type="SAM" id="MobiDB-lite"/>
    </source>
</evidence>
<proteinExistence type="predicted"/>
<sequence length="81" mass="9039">MACCVARPHVGLGCRESHFRDIRCSESGFRDTSGPPSPHDHRKPRGEGDFPLMRRGESPLHPGRHSHGPDTRQDTFALPLK</sequence>
<feature type="region of interest" description="Disordered" evidence="1">
    <location>
        <begin position="25"/>
        <end position="81"/>
    </location>
</feature>
<feature type="compositionally biased region" description="Basic and acidic residues" evidence="1">
    <location>
        <begin position="45"/>
        <end position="58"/>
    </location>
</feature>
<evidence type="ECO:0000313" key="3">
    <source>
        <dbReference type="Proteomes" id="UP000215223"/>
    </source>
</evidence>
<accession>A0A229RIP4</accession>
<name>A0A229RIP4_9PSEU</name>
<dbReference type="Proteomes" id="UP000215223">
    <property type="component" value="Unassembled WGS sequence"/>
</dbReference>
<reference evidence="2 3" key="1">
    <citation type="submission" date="2017-07" db="EMBL/GenBank/DDBJ databases">
        <title>Amycolatopsis thailandensis Genome sequencing and assembly.</title>
        <authorList>
            <person name="Kaur N."/>
            <person name="Mayilraj S."/>
        </authorList>
    </citation>
    <scope>NUCLEOTIDE SEQUENCE [LARGE SCALE GENOMIC DNA]</scope>
    <source>
        <strain evidence="2 3">JCM 16380</strain>
    </source>
</reference>
<protein>
    <submittedName>
        <fullName evidence="2">Uncharacterized protein</fullName>
    </submittedName>
</protein>
<dbReference type="EMBL" id="NMQT01000152">
    <property type="protein sequence ID" value="OXM46455.1"/>
    <property type="molecule type" value="Genomic_DNA"/>
</dbReference>